<keyword evidence="9" id="KW-0914">Notch signaling pathway</keyword>
<dbReference type="GO" id="GO:0046922">
    <property type="term" value="F:peptide-O-fucosyltransferase activity"/>
    <property type="evidence" value="ECO:0007669"/>
    <property type="project" value="UniProtKB-EC"/>
</dbReference>
<reference evidence="17" key="2">
    <citation type="submission" date="2025-09" db="UniProtKB">
        <authorList>
            <consortium name="Ensembl"/>
        </authorList>
    </citation>
    <scope>IDENTIFICATION</scope>
</reference>
<evidence type="ECO:0000256" key="7">
    <source>
        <dbReference type="ARBA" id="ARBA00022679"/>
    </source>
</evidence>
<evidence type="ECO:0000256" key="12">
    <source>
        <dbReference type="ARBA" id="ARBA00023253"/>
    </source>
</evidence>
<dbReference type="AlphaFoldDB" id="A0A8C8CVH2"/>
<dbReference type="InterPro" id="IPR019378">
    <property type="entry name" value="GDP-Fuc_O-FucTrfase"/>
</dbReference>
<evidence type="ECO:0000256" key="3">
    <source>
        <dbReference type="ARBA" id="ARBA00010626"/>
    </source>
</evidence>
<comment type="subcellular location">
    <subcellularLocation>
        <location evidence="1">Endoplasmic reticulum</location>
    </subcellularLocation>
</comment>
<dbReference type="InterPro" id="IPR039922">
    <property type="entry name" value="POFUT1"/>
</dbReference>
<dbReference type="UniPathway" id="UPA00378"/>
<keyword evidence="12" id="KW-0294">Fucose metabolism</keyword>
<proteinExistence type="inferred from homology"/>
<dbReference type="Proteomes" id="UP000694402">
    <property type="component" value="Unassembled WGS sequence"/>
</dbReference>
<evidence type="ECO:0000256" key="13">
    <source>
        <dbReference type="ARBA" id="ARBA00023277"/>
    </source>
</evidence>
<comment type="catalytic activity">
    <reaction evidence="15">
        <text>L-threonyl-[protein] + GDP-beta-L-fucose = 3-O-(alpha-L-fucosyl)-L-threonyl-[protein] + GDP + H(+)</text>
        <dbReference type="Rhea" id="RHEA:70491"/>
        <dbReference type="Rhea" id="RHEA-COMP:11060"/>
        <dbReference type="Rhea" id="RHEA-COMP:17915"/>
        <dbReference type="ChEBI" id="CHEBI:15378"/>
        <dbReference type="ChEBI" id="CHEBI:30013"/>
        <dbReference type="ChEBI" id="CHEBI:57273"/>
        <dbReference type="ChEBI" id="CHEBI:58189"/>
        <dbReference type="ChEBI" id="CHEBI:189631"/>
        <dbReference type="EC" id="2.4.1.221"/>
    </reaction>
    <physiologicalReaction direction="left-to-right" evidence="15">
        <dbReference type="Rhea" id="RHEA:70492"/>
    </physiologicalReaction>
</comment>
<dbReference type="Ensembl" id="ENSOTST00005015796.2">
    <property type="protein sequence ID" value="ENSOTSP00005014447.1"/>
    <property type="gene ID" value="ENSOTSG00005007295.2"/>
</dbReference>
<dbReference type="PANTHER" id="PTHR21420:SF3">
    <property type="entry name" value="GDP-FUCOSE PROTEIN O-FUCOSYLTRANSFERASE 1"/>
    <property type="match status" value="1"/>
</dbReference>
<comment type="pathway">
    <text evidence="2">Protein modification; protein glycosylation.</text>
</comment>
<dbReference type="GO" id="GO:0006004">
    <property type="term" value="P:fucose metabolic process"/>
    <property type="evidence" value="ECO:0007669"/>
    <property type="project" value="UniProtKB-KW"/>
</dbReference>
<reference evidence="17" key="1">
    <citation type="submission" date="2025-08" db="UniProtKB">
        <authorList>
            <consortium name="Ensembl"/>
        </authorList>
    </citation>
    <scope>IDENTIFICATION</scope>
</reference>
<evidence type="ECO:0000256" key="6">
    <source>
        <dbReference type="ARBA" id="ARBA00022676"/>
    </source>
</evidence>
<evidence type="ECO:0000256" key="9">
    <source>
        <dbReference type="ARBA" id="ARBA00022976"/>
    </source>
</evidence>
<keyword evidence="6" id="KW-0328">Glycosyltransferase</keyword>
<dbReference type="Pfam" id="PF10250">
    <property type="entry name" value="O-FucT"/>
    <property type="match status" value="1"/>
</dbReference>
<evidence type="ECO:0000256" key="11">
    <source>
        <dbReference type="ARBA" id="ARBA00023180"/>
    </source>
</evidence>
<evidence type="ECO:0000256" key="16">
    <source>
        <dbReference type="ARBA" id="ARBA00048647"/>
    </source>
</evidence>
<dbReference type="Gene3D" id="3.40.50.11340">
    <property type="match status" value="1"/>
</dbReference>
<protein>
    <recommendedName>
        <fullName evidence="5">GDP-fucose protein O-fucosyltransferase 1</fullName>
        <ecNumber evidence="4">2.4.1.221</ecNumber>
    </recommendedName>
    <alternativeName>
        <fullName evidence="14">Peptide-O-fucosyltransferase 1</fullName>
    </alternativeName>
</protein>
<keyword evidence="8" id="KW-0256">Endoplasmic reticulum</keyword>
<comment type="catalytic activity">
    <reaction evidence="16">
        <text>L-seryl-[protein] + GDP-beta-L-fucose = 3-O-(alpha-L-fucosyl)-L-seryl-[protein] + GDP + H(+)</text>
        <dbReference type="Rhea" id="RHEA:63644"/>
        <dbReference type="Rhea" id="RHEA-COMP:9863"/>
        <dbReference type="Rhea" id="RHEA-COMP:17914"/>
        <dbReference type="ChEBI" id="CHEBI:15378"/>
        <dbReference type="ChEBI" id="CHEBI:29999"/>
        <dbReference type="ChEBI" id="CHEBI:57273"/>
        <dbReference type="ChEBI" id="CHEBI:58189"/>
        <dbReference type="ChEBI" id="CHEBI:189632"/>
        <dbReference type="EC" id="2.4.1.221"/>
    </reaction>
    <physiologicalReaction direction="left-to-right" evidence="16">
        <dbReference type="Rhea" id="RHEA:63645"/>
    </physiologicalReaction>
</comment>
<evidence type="ECO:0000256" key="2">
    <source>
        <dbReference type="ARBA" id="ARBA00004922"/>
    </source>
</evidence>
<evidence type="ECO:0000256" key="8">
    <source>
        <dbReference type="ARBA" id="ARBA00022824"/>
    </source>
</evidence>
<organism evidence="17 18">
    <name type="scientific">Oncorhynchus tshawytscha</name>
    <name type="common">Chinook salmon</name>
    <name type="synonym">Salmo tshawytscha</name>
    <dbReference type="NCBI Taxonomy" id="74940"/>
    <lineage>
        <taxon>Eukaryota</taxon>
        <taxon>Metazoa</taxon>
        <taxon>Chordata</taxon>
        <taxon>Craniata</taxon>
        <taxon>Vertebrata</taxon>
        <taxon>Euteleostomi</taxon>
        <taxon>Actinopterygii</taxon>
        <taxon>Neopterygii</taxon>
        <taxon>Teleostei</taxon>
        <taxon>Protacanthopterygii</taxon>
        <taxon>Salmoniformes</taxon>
        <taxon>Salmonidae</taxon>
        <taxon>Salmoninae</taxon>
        <taxon>Oncorhynchus</taxon>
    </lineage>
</organism>
<evidence type="ECO:0000256" key="14">
    <source>
        <dbReference type="ARBA" id="ARBA00033080"/>
    </source>
</evidence>
<evidence type="ECO:0000256" key="10">
    <source>
        <dbReference type="ARBA" id="ARBA00023157"/>
    </source>
</evidence>
<gene>
    <name evidence="17" type="primary">POFUT1</name>
</gene>
<evidence type="ECO:0000256" key="4">
    <source>
        <dbReference type="ARBA" id="ARBA00012196"/>
    </source>
</evidence>
<comment type="similarity">
    <text evidence="3">Belongs to the glycosyltransferase 65 family.</text>
</comment>
<dbReference type="GO" id="GO:0005783">
    <property type="term" value="C:endoplasmic reticulum"/>
    <property type="evidence" value="ECO:0007669"/>
    <property type="project" value="UniProtKB-SubCell"/>
</dbReference>
<evidence type="ECO:0000256" key="1">
    <source>
        <dbReference type="ARBA" id="ARBA00004240"/>
    </source>
</evidence>
<keyword evidence="10" id="KW-1015">Disulfide bond</keyword>
<keyword evidence="13" id="KW-0119">Carbohydrate metabolism</keyword>
<dbReference type="GO" id="GO:0008593">
    <property type="term" value="P:regulation of Notch signaling pathway"/>
    <property type="evidence" value="ECO:0007669"/>
    <property type="project" value="TreeGrafter"/>
</dbReference>
<dbReference type="GO" id="GO:0007219">
    <property type="term" value="P:Notch signaling pathway"/>
    <property type="evidence" value="ECO:0007669"/>
    <property type="project" value="UniProtKB-KW"/>
</dbReference>
<accession>A0A8C8CVH2</accession>
<keyword evidence="11" id="KW-0325">Glycoprotein</keyword>
<evidence type="ECO:0000313" key="17">
    <source>
        <dbReference type="Ensembl" id="ENSOTSP00005014447.1"/>
    </source>
</evidence>
<name>A0A8C8CVH2_ONCTS</name>
<keyword evidence="7" id="KW-0808">Transferase</keyword>
<evidence type="ECO:0000313" key="18">
    <source>
        <dbReference type="Proteomes" id="UP000694402"/>
    </source>
</evidence>
<dbReference type="PANTHER" id="PTHR21420">
    <property type="entry name" value="GDP-FUCOSE PROTEIN O-FUCOSYLTRANSFERASE 1"/>
    <property type="match status" value="1"/>
</dbReference>
<dbReference type="EC" id="2.4.1.221" evidence="4"/>
<evidence type="ECO:0000256" key="15">
    <source>
        <dbReference type="ARBA" id="ARBA00047273"/>
    </source>
</evidence>
<keyword evidence="18" id="KW-1185">Reference proteome</keyword>
<evidence type="ECO:0000256" key="5">
    <source>
        <dbReference type="ARBA" id="ARBA00021745"/>
    </source>
</evidence>
<sequence>QISLTFAKELTCDDNGYILFCPCMGRFGNQADYFLGSLAFAKMLSCTMAVCRHHAPPESNVHVPYSEFFQLEALTHYHCVVISCPEECKTRSPAP</sequence>
<dbReference type="GeneTree" id="ENSGT00390000015634"/>